<dbReference type="InterPro" id="IPR036259">
    <property type="entry name" value="MFS_trans_sf"/>
</dbReference>
<protein>
    <submittedName>
        <fullName evidence="9">MFS transporter</fullName>
    </submittedName>
</protein>
<evidence type="ECO:0000256" key="1">
    <source>
        <dbReference type="ARBA" id="ARBA00004651"/>
    </source>
</evidence>
<evidence type="ECO:0000256" key="7">
    <source>
        <dbReference type="SAM" id="Phobius"/>
    </source>
</evidence>
<proteinExistence type="predicted"/>
<reference evidence="9" key="1">
    <citation type="submission" date="2022-06" db="EMBL/GenBank/DDBJ databases">
        <title>WGS of actinobacteria.</title>
        <authorList>
            <person name="Thawai C."/>
        </authorList>
    </citation>
    <scope>NUCLEOTIDE SEQUENCE</scope>
    <source>
        <strain evidence="9">AA8</strain>
    </source>
</reference>
<keyword evidence="10" id="KW-1185">Reference proteome</keyword>
<feature type="transmembrane region" description="Helical" evidence="7">
    <location>
        <begin position="218"/>
        <end position="239"/>
    </location>
</feature>
<dbReference type="Pfam" id="PF07690">
    <property type="entry name" value="MFS_1"/>
    <property type="match status" value="1"/>
</dbReference>
<feature type="transmembrane region" description="Helical" evidence="7">
    <location>
        <begin position="251"/>
        <end position="272"/>
    </location>
</feature>
<dbReference type="RefSeq" id="WP_168092652.1">
    <property type="nucleotide sequence ID" value="NZ_JAATER010000086.1"/>
</dbReference>
<evidence type="ECO:0000256" key="3">
    <source>
        <dbReference type="ARBA" id="ARBA00022475"/>
    </source>
</evidence>
<feature type="transmembrane region" description="Helical" evidence="7">
    <location>
        <begin position="89"/>
        <end position="110"/>
    </location>
</feature>
<dbReference type="GO" id="GO:0005886">
    <property type="term" value="C:plasma membrane"/>
    <property type="evidence" value="ECO:0007669"/>
    <property type="project" value="UniProtKB-SubCell"/>
</dbReference>
<feature type="transmembrane region" description="Helical" evidence="7">
    <location>
        <begin position="367"/>
        <end position="391"/>
    </location>
</feature>
<dbReference type="PRINTS" id="PR01035">
    <property type="entry name" value="TCRTETA"/>
</dbReference>
<gene>
    <name evidence="9" type="ORF">NQU55_34260</name>
</gene>
<feature type="transmembrane region" description="Helical" evidence="7">
    <location>
        <begin position="284"/>
        <end position="302"/>
    </location>
</feature>
<dbReference type="GO" id="GO:0022857">
    <property type="term" value="F:transmembrane transporter activity"/>
    <property type="evidence" value="ECO:0007669"/>
    <property type="project" value="InterPro"/>
</dbReference>
<keyword evidence="2" id="KW-0813">Transport</keyword>
<feature type="transmembrane region" description="Helical" evidence="7">
    <location>
        <begin position="176"/>
        <end position="197"/>
    </location>
</feature>
<dbReference type="PROSITE" id="PS50850">
    <property type="entry name" value="MFS"/>
    <property type="match status" value="1"/>
</dbReference>
<evidence type="ECO:0000256" key="2">
    <source>
        <dbReference type="ARBA" id="ARBA00022448"/>
    </source>
</evidence>
<organism evidence="9 10">
    <name type="scientific">Streptomyces telluris</name>
    <dbReference type="NCBI Taxonomy" id="2720021"/>
    <lineage>
        <taxon>Bacteria</taxon>
        <taxon>Bacillati</taxon>
        <taxon>Actinomycetota</taxon>
        <taxon>Actinomycetes</taxon>
        <taxon>Kitasatosporales</taxon>
        <taxon>Streptomycetaceae</taxon>
        <taxon>Streptomyces</taxon>
    </lineage>
</organism>
<dbReference type="PANTHER" id="PTHR23517">
    <property type="entry name" value="RESISTANCE PROTEIN MDTM, PUTATIVE-RELATED-RELATED"/>
    <property type="match status" value="1"/>
</dbReference>
<evidence type="ECO:0000256" key="6">
    <source>
        <dbReference type="ARBA" id="ARBA00023136"/>
    </source>
</evidence>
<dbReference type="Proteomes" id="UP001142374">
    <property type="component" value="Unassembled WGS sequence"/>
</dbReference>
<keyword evidence="3" id="KW-1003">Cell membrane</keyword>
<dbReference type="Gene3D" id="1.20.1250.20">
    <property type="entry name" value="MFS general substrate transporter like domains"/>
    <property type="match status" value="1"/>
</dbReference>
<dbReference type="CDD" id="cd17473">
    <property type="entry name" value="MFS_arabinose_efflux_permease_like"/>
    <property type="match status" value="1"/>
</dbReference>
<evidence type="ECO:0000259" key="8">
    <source>
        <dbReference type="PROSITE" id="PS50850"/>
    </source>
</evidence>
<dbReference type="InterPro" id="IPR011701">
    <property type="entry name" value="MFS"/>
</dbReference>
<evidence type="ECO:0000313" key="10">
    <source>
        <dbReference type="Proteomes" id="UP001142374"/>
    </source>
</evidence>
<keyword evidence="6 7" id="KW-0472">Membrane</keyword>
<feature type="transmembrane region" description="Helical" evidence="7">
    <location>
        <begin position="116"/>
        <end position="136"/>
    </location>
</feature>
<comment type="caution">
    <text evidence="9">The sequence shown here is derived from an EMBL/GenBank/DDBJ whole genome shotgun (WGS) entry which is preliminary data.</text>
</comment>
<evidence type="ECO:0000256" key="4">
    <source>
        <dbReference type="ARBA" id="ARBA00022692"/>
    </source>
</evidence>
<dbReference type="InterPro" id="IPR020846">
    <property type="entry name" value="MFS_dom"/>
</dbReference>
<dbReference type="SUPFAM" id="SSF103473">
    <property type="entry name" value="MFS general substrate transporter"/>
    <property type="match status" value="1"/>
</dbReference>
<feature type="transmembrane region" description="Helical" evidence="7">
    <location>
        <begin position="148"/>
        <end position="170"/>
    </location>
</feature>
<sequence>MASPTPSSPAASRPASRGRAALAVLLLASTLTVMAGTILTPVVGVIRGELGVSGTSAGLILTAHGLSLAIASPLVGWTIDRWGLKKPLVAGLLLYGVAGGAGLVTTSYTALIISRFAFGVGAAAVFAGTTVALLALYEGPERDRVAGWRSVAISVGGIIWPLLGGALGGISWHGPFAIYLLGIPVGIAMMFTLPKSLNAKRPGGGGGTFTLLRSHPRLLGLYALSLTSSFLLYVLAVFLPQRLSQLGVETPFLVALYTTSTSVAGTLVGLAYAKIKKSLGYIRLLRVSVVLWVAAFLVAGTAGNAVLIILAPALFGLGMGMSVPALAVMIGETAPPALRGQATSLSGTANFTGQFAAPLVIGPAVGATSIAAGFRIAGGIAVLSFLLLFLLKAPAPAAAPSAAPKEPADEEGTAAR</sequence>
<accession>A0A9X2LPB3</accession>
<feature type="domain" description="Major facilitator superfamily (MFS) profile" evidence="8">
    <location>
        <begin position="21"/>
        <end position="396"/>
    </location>
</feature>
<keyword evidence="4 7" id="KW-0812">Transmembrane</keyword>
<dbReference type="AlphaFoldDB" id="A0A9X2LPB3"/>
<keyword evidence="5 7" id="KW-1133">Transmembrane helix</keyword>
<evidence type="ECO:0000256" key="5">
    <source>
        <dbReference type="ARBA" id="ARBA00022989"/>
    </source>
</evidence>
<dbReference type="InterPro" id="IPR001958">
    <property type="entry name" value="Tet-R_TetA/multi-R_MdtG-like"/>
</dbReference>
<dbReference type="EMBL" id="JANIID010000054">
    <property type="protein sequence ID" value="MCQ8774790.1"/>
    <property type="molecule type" value="Genomic_DNA"/>
</dbReference>
<dbReference type="InterPro" id="IPR050171">
    <property type="entry name" value="MFS_Transporters"/>
</dbReference>
<comment type="subcellular location">
    <subcellularLocation>
        <location evidence="1">Cell membrane</location>
        <topology evidence="1">Multi-pass membrane protein</topology>
    </subcellularLocation>
</comment>
<evidence type="ECO:0000313" key="9">
    <source>
        <dbReference type="EMBL" id="MCQ8774790.1"/>
    </source>
</evidence>
<name>A0A9X2LPB3_9ACTN</name>
<feature type="transmembrane region" description="Helical" evidence="7">
    <location>
        <begin position="59"/>
        <end position="77"/>
    </location>
</feature>